<dbReference type="RefSeq" id="WP_275631010.1">
    <property type="nucleotide sequence ID" value="NZ_JARGYD010000001.1"/>
</dbReference>
<evidence type="ECO:0000256" key="2">
    <source>
        <dbReference type="ARBA" id="ARBA00008520"/>
    </source>
</evidence>
<keyword evidence="6" id="KW-1185">Reference proteome</keyword>
<sequence>MRIHAALAATTAIAIAQSAAAQDASPVWTYWGAGAELDAISSLIELNNEAYPDTPVTHEVIPGNTVELRRQLQTSLLGGNPPAAYQSAMGYEIKTFVDAGQLADLSDIWADINAEEIFPEGLKRVMKIDGTPYAVPLNMALISNIFYNKELFDENGWEAPTTFDEMAALCGEIEATGTACLANGAGPFWSLYNFYAPLLSVVGVEGYFALASGEMAFDSDEFREALRLYGDVYASNYIESWGGKTWAQGGDDVVAGRVAMYQMGDWISGYFKELEWVPGEDYDFFPAPGVGDAVVIQVDALAAPAGNEASLEAAANFMRTSAGIEGQSAFNTYKGSVAANLETPSDIYDYIGAKTSEQLNAANGSDAVVPNLFFLLPTELGTELGVQIERFAADPTDETIDSVVETLERLRQSALDQGTFVTW</sequence>
<comment type="caution">
    <text evidence="5">The sequence shown here is derived from an EMBL/GenBank/DDBJ whole genome shotgun (WGS) entry which is preliminary data.</text>
</comment>
<reference evidence="6" key="1">
    <citation type="journal article" date="2019" name="Int. J. Syst. Evol. Microbiol.">
        <title>The Global Catalogue of Microorganisms (GCM) 10K type strain sequencing project: providing services to taxonomists for standard genome sequencing and annotation.</title>
        <authorList>
            <consortium name="The Broad Institute Genomics Platform"/>
            <consortium name="The Broad Institute Genome Sequencing Center for Infectious Disease"/>
            <person name="Wu L."/>
            <person name="Ma J."/>
        </authorList>
    </citation>
    <scope>NUCLEOTIDE SEQUENCE [LARGE SCALE GENOMIC DNA]</scope>
    <source>
        <strain evidence="6">KCTC 52366</strain>
    </source>
</reference>
<evidence type="ECO:0000313" key="5">
    <source>
        <dbReference type="EMBL" id="MFC3143736.1"/>
    </source>
</evidence>
<evidence type="ECO:0000256" key="1">
    <source>
        <dbReference type="ARBA" id="ARBA00004418"/>
    </source>
</evidence>
<dbReference type="InterPro" id="IPR050490">
    <property type="entry name" value="Bact_solute-bd_prot1"/>
</dbReference>
<keyword evidence="4" id="KW-0732">Signal</keyword>
<evidence type="ECO:0000313" key="6">
    <source>
        <dbReference type="Proteomes" id="UP001595632"/>
    </source>
</evidence>
<proteinExistence type="inferred from homology"/>
<comment type="similarity">
    <text evidence="2">Belongs to the bacterial solute-binding protein 1 family.</text>
</comment>
<organism evidence="5 6">
    <name type="scientific">Psychromarinibacter halotolerans</name>
    <dbReference type="NCBI Taxonomy" id="1775175"/>
    <lineage>
        <taxon>Bacteria</taxon>
        <taxon>Pseudomonadati</taxon>
        <taxon>Pseudomonadota</taxon>
        <taxon>Alphaproteobacteria</taxon>
        <taxon>Rhodobacterales</taxon>
        <taxon>Paracoccaceae</taxon>
        <taxon>Psychromarinibacter</taxon>
    </lineage>
</organism>
<feature type="chain" id="PRO_5046005506" evidence="4">
    <location>
        <begin position="22"/>
        <end position="423"/>
    </location>
</feature>
<feature type="signal peptide" evidence="4">
    <location>
        <begin position="1"/>
        <end position="21"/>
    </location>
</feature>
<dbReference type="PANTHER" id="PTHR43649:SF29">
    <property type="entry name" value="OSMOPROTECTIVE COMPOUNDS-BINDING PROTEIN GGTB"/>
    <property type="match status" value="1"/>
</dbReference>
<name>A0ABV7GTQ9_9RHOB</name>
<dbReference type="Pfam" id="PF13416">
    <property type="entry name" value="SBP_bac_8"/>
    <property type="match status" value="1"/>
</dbReference>
<comment type="subcellular location">
    <subcellularLocation>
        <location evidence="1">Periplasm</location>
    </subcellularLocation>
</comment>
<dbReference type="SUPFAM" id="SSF53850">
    <property type="entry name" value="Periplasmic binding protein-like II"/>
    <property type="match status" value="1"/>
</dbReference>
<protein>
    <submittedName>
        <fullName evidence="5">ABC transporter substrate-binding protein</fullName>
    </submittedName>
</protein>
<accession>A0ABV7GTQ9</accession>
<dbReference type="EMBL" id="JBHRTB010000010">
    <property type="protein sequence ID" value="MFC3143736.1"/>
    <property type="molecule type" value="Genomic_DNA"/>
</dbReference>
<evidence type="ECO:0000256" key="3">
    <source>
        <dbReference type="ARBA" id="ARBA00022448"/>
    </source>
</evidence>
<dbReference type="Proteomes" id="UP001595632">
    <property type="component" value="Unassembled WGS sequence"/>
</dbReference>
<keyword evidence="3" id="KW-0813">Transport</keyword>
<dbReference type="InterPro" id="IPR006059">
    <property type="entry name" value="SBP"/>
</dbReference>
<dbReference type="Gene3D" id="3.40.190.10">
    <property type="entry name" value="Periplasmic binding protein-like II"/>
    <property type="match status" value="2"/>
</dbReference>
<evidence type="ECO:0000256" key="4">
    <source>
        <dbReference type="SAM" id="SignalP"/>
    </source>
</evidence>
<dbReference type="PANTHER" id="PTHR43649">
    <property type="entry name" value="ARABINOSE-BINDING PROTEIN-RELATED"/>
    <property type="match status" value="1"/>
</dbReference>
<gene>
    <name evidence="5" type="ORF">ACFOGP_13525</name>
</gene>